<dbReference type="EMBL" id="CAFBNS010000036">
    <property type="protein sequence ID" value="CAB4957388.1"/>
    <property type="molecule type" value="Genomic_DNA"/>
</dbReference>
<accession>A0A6J7KM23</accession>
<reference evidence="1" key="1">
    <citation type="submission" date="2020-05" db="EMBL/GenBank/DDBJ databases">
        <authorList>
            <person name="Chiriac C."/>
            <person name="Salcher M."/>
            <person name="Ghai R."/>
            <person name="Kavagutti S V."/>
        </authorList>
    </citation>
    <scope>NUCLEOTIDE SEQUENCE</scope>
</reference>
<sequence length="55" mass="5855">MVPGDGVPRVPFVIVIVGFESLKVALTVCTAEIFSNVYEDTGVVSTPSINNLCKK</sequence>
<proteinExistence type="predicted"/>
<evidence type="ECO:0000313" key="1">
    <source>
        <dbReference type="EMBL" id="CAB4957388.1"/>
    </source>
</evidence>
<gene>
    <name evidence="1" type="ORF">UFOPK3874_00319</name>
</gene>
<protein>
    <submittedName>
        <fullName evidence="1">Unannotated protein</fullName>
    </submittedName>
</protein>
<name>A0A6J7KM23_9ZZZZ</name>
<organism evidence="1">
    <name type="scientific">freshwater metagenome</name>
    <dbReference type="NCBI Taxonomy" id="449393"/>
    <lineage>
        <taxon>unclassified sequences</taxon>
        <taxon>metagenomes</taxon>
        <taxon>ecological metagenomes</taxon>
    </lineage>
</organism>
<dbReference type="AlphaFoldDB" id="A0A6J7KM23"/>